<name>A0AA97AUZ8_LEPBY</name>
<dbReference type="InterPro" id="IPR006342">
    <property type="entry name" value="FkbM_mtfrase"/>
</dbReference>
<dbReference type="EMBL" id="CP130144">
    <property type="protein sequence ID" value="WNZ46990.1"/>
    <property type="molecule type" value="Genomic_DNA"/>
</dbReference>
<gene>
    <name evidence="2" type="ORF">Q2T42_03945</name>
</gene>
<dbReference type="GO" id="GO:0032259">
    <property type="term" value="P:methylation"/>
    <property type="evidence" value="ECO:0007669"/>
    <property type="project" value="UniProtKB-KW"/>
</dbReference>
<accession>A0AA97AUZ8</accession>
<evidence type="ECO:0000313" key="2">
    <source>
        <dbReference type="EMBL" id="WNZ46990.1"/>
    </source>
</evidence>
<dbReference type="GO" id="GO:0008168">
    <property type="term" value="F:methyltransferase activity"/>
    <property type="evidence" value="ECO:0007669"/>
    <property type="project" value="UniProtKB-KW"/>
</dbReference>
<dbReference type="Gene3D" id="3.40.50.150">
    <property type="entry name" value="Vaccinia Virus protein VP39"/>
    <property type="match status" value="1"/>
</dbReference>
<dbReference type="PANTHER" id="PTHR34203">
    <property type="entry name" value="METHYLTRANSFERASE, FKBM FAMILY PROTEIN"/>
    <property type="match status" value="1"/>
</dbReference>
<evidence type="ECO:0000259" key="1">
    <source>
        <dbReference type="Pfam" id="PF05050"/>
    </source>
</evidence>
<keyword evidence="2" id="KW-0489">Methyltransferase</keyword>
<dbReference type="RefSeq" id="WP_316427870.1">
    <property type="nucleotide sequence ID" value="NZ_CP130144.1"/>
</dbReference>
<dbReference type="NCBIfam" id="TIGR01444">
    <property type="entry name" value="fkbM_fam"/>
    <property type="match status" value="1"/>
</dbReference>
<keyword evidence="2" id="KW-0808">Transferase</keyword>
<reference evidence="2" key="2">
    <citation type="submission" date="2023-07" db="EMBL/GenBank/DDBJ databases">
        <authorList>
            <person name="Bai X.-H."/>
            <person name="Wang H.-H."/>
            <person name="Wang J."/>
            <person name="Ma M.-Y."/>
            <person name="Hu H.-H."/>
            <person name="Song Z.-L."/>
            <person name="Ma H.-G."/>
            <person name="Fan Y."/>
            <person name="Du C.-Y."/>
            <person name="Xu J.-C."/>
        </authorList>
    </citation>
    <scope>NUCLEOTIDE SEQUENCE</scope>
    <source>
        <strain evidence="2">CZ1</strain>
    </source>
</reference>
<dbReference type="Pfam" id="PF05050">
    <property type="entry name" value="Methyltransf_21"/>
    <property type="match status" value="1"/>
</dbReference>
<organism evidence="2">
    <name type="scientific">Leptolyngbya boryana CZ1</name>
    <dbReference type="NCBI Taxonomy" id="3060204"/>
    <lineage>
        <taxon>Bacteria</taxon>
        <taxon>Bacillati</taxon>
        <taxon>Cyanobacteriota</taxon>
        <taxon>Cyanophyceae</taxon>
        <taxon>Leptolyngbyales</taxon>
        <taxon>Leptolyngbyaceae</taxon>
        <taxon>Leptolyngbya group</taxon>
        <taxon>Leptolyngbya</taxon>
    </lineage>
</organism>
<protein>
    <submittedName>
        <fullName evidence="2">FkbM family methyltransferase</fullName>
    </submittedName>
</protein>
<dbReference type="PANTHER" id="PTHR34203:SF15">
    <property type="entry name" value="SLL1173 PROTEIN"/>
    <property type="match status" value="1"/>
</dbReference>
<sequence>MESDMIWLAKTFKNSYEIVQALKQDTALPPLQLQDGSVLFHWCKDWADSSEIRLRGINLFILEVFQEIFRHQIYVKDHFYQPEPSHVVFDVGAHLGFFPVYCHNLAPGIQIHCFEPIESMHDCIEKNAAMNQIDLKIHPYAVWDKAERLEMKKSPFSASLFDQLFDATAPAMHPDIEHSFSVHTDTEFVSCISLAEAIQVANVNHVDLLKLHVEGAEVEIVASTPAEVWQKIDRVTVFCHEFFRPGCIEQIADVLKNQGFSQIVTESIPEIPIASVAMIRAAKLR</sequence>
<reference evidence="2" key="1">
    <citation type="journal article" date="2023" name="Plants (Basel)">
        <title>Genomic Analysis of Leptolyngbya boryana CZ1 Reveals Efficient Carbon Fixation Modules.</title>
        <authorList>
            <person name="Bai X."/>
            <person name="Wang H."/>
            <person name="Cheng W."/>
            <person name="Wang J."/>
            <person name="Ma M."/>
            <person name="Hu H."/>
            <person name="Song Z."/>
            <person name="Ma H."/>
            <person name="Fan Y."/>
            <person name="Du C."/>
            <person name="Xu J."/>
        </authorList>
    </citation>
    <scope>NUCLEOTIDE SEQUENCE</scope>
    <source>
        <strain evidence="2">CZ1</strain>
    </source>
</reference>
<dbReference type="InterPro" id="IPR029063">
    <property type="entry name" value="SAM-dependent_MTases_sf"/>
</dbReference>
<dbReference type="InterPro" id="IPR052514">
    <property type="entry name" value="SAM-dependent_MTase"/>
</dbReference>
<dbReference type="SUPFAM" id="SSF53335">
    <property type="entry name" value="S-adenosyl-L-methionine-dependent methyltransferases"/>
    <property type="match status" value="1"/>
</dbReference>
<feature type="domain" description="Methyltransferase FkbM" evidence="1">
    <location>
        <begin position="90"/>
        <end position="260"/>
    </location>
</feature>
<proteinExistence type="predicted"/>
<dbReference type="AlphaFoldDB" id="A0AA97AUZ8"/>